<keyword evidence="3" id="KW-0969">Cilium</keyword>
<feature type="compositionally biased region" description="Polar residues" evidence="1">
    <location>
        <begin position="279"/>
        <end position="294"/>
    </location>
</feature>
<feature type="compositionally biased region" description="Basic and acidic residues" evidence="1">
    <location>
        <begin position="384"/>
        <end position="393"/>
    </location>
</feature>
<dbReference type="RefSeq" id="WP_386802257.1">
    <property type="nucleotide sequence ID" value="NZ_JBHTMU010000009.1"/>
</dbReference>
<dbReference type="InterPro" id="IPR021136">
    <property type="entry name" value="Flagellar_hook_control-like_C"/>
</dbReference>
<name>A0ABW3ZGQ6_9RHOB</name>
<keyword evidence="3" id="KW-0282">Flagellum</keyword>
<evidence type="ECO:0000313" key="3">
    <source>
        <dbReference type="EMBL" id="MFD1342195.1"/>
    </source>
</evidence>
<organism evidence="3 4">
    <name type="scientific">Litorisediminicola beolgyonensis</name>
    <dbReference type="NCBI Taxonomy" id="1173614"/>
    <lineage>
        <taxon>Bacteria</taxon>
        <taxon>Pseudomonadati</taxon>
        <taxon>Pseudomonadota</taxon>
        <taxon>Alphaproteobacteria</taxon>
        <taxon>Rhodobacterales</taxon>
        <taxon>Paracoccaceae</taxon>
        <taxon>Litorisediminicola</taxon>
    </lineage>
</organism>
<feature type="compositionally biased region" description="Basic and acidic residues" evidence="1">
    <location>
        <begin position="193"/>
        <end position="204"/>
    </location>
</feature>
<feature type="region of interest" description="Disordered" evidence="1">
    <location>
        <begin position="353"/>
        <end position="418"/>
    </location>
</feature>
<sequence>MLVTPIIYGRESASGARTDEPTEKGTSFFQEILDEETTAGLPSYCAESNEPEKLIITNLCEEKSDHVFREAIAFKTLDTKKNPPSQEFGTVKRLKNELLPSNELSNFCNNSAGGVDSILKFTEIISDWSEITRSSFLEKPTYHINRTNPKSGIQAGSEKPEYCNYNEVNLDILAPHTDEIRYLLGNVSNPNRSLRENETREISRHLSATQEGSVPKALSLLKHNYSLPGAEETSASQAVEDSESRSALGPKNSSACDGLESVNDKAVSARARPGENDDSSIIKSSRGNVSSSPSLIPDNVTLPNALKRETDVGQRERVTGVSPSVDDSSDGKLSLMTELRRGQDGTRDFISALSDRSTNSDPRGSAQNSQVSLEDTEFRSTSIPRDRAHKTDPSPEIGSFGHDFSLRSDFRPHAASPDGALKSTQVARAVLDQVFEALQQRVDGRLELRLEPEELGRLRISISGHETAQSIQISAERADTADLLRRHLTLLRSELANGASAQLDVSQGRDFGRSGDSKPSSEQPTSDLEISETEVQAHPVRRTGSAASGIDLRL</sequence>
<evidence type="ECO:0000313" key="4">
    <source>
        <dbReference type="Proteomes" id="UP001597135"/>
    </source>
</evidence>
<feature type="domain" description="Flagellar hook-length control protein-like C-terminal" evidence="2">
    <location>
        <begin position="444"/>
        <end position="510"/>
    </location>
</feature>
<feature type="compositionally biased region" description="Basic and acidic residues" evidence="1">
    <location>
        <begin position="306"/>
        <end position="318"/>
    </location>
</feature>
<keyword evidence="3" id="KW-0966">Cell projection</keyword>
<feature type="region of interest" description="Disordered" evidence="1">
    <location>
        <begin position="229"/>
        <end position="332"/>
    </location>
</feature>
<feature type="compositionally biased region" description="Polar residues" evidence="1">
    <location>
        <begin position="517"/>
        <end position="528"/>
    </location>
</feature>
<dbReference type="EMBL" id="JBHTMU010000009">
    <property type="protein sequence ID" value="MFD1342195.1"/>
    <property type="molecule type" value="Genomic_DNA"/>
</dbReference>
<evidence type="ECO:0000259" key="2">
    <source>
        <dbReference type="Pfam" id="PF02120"/>
    </source>
</evidence>
<feature type="region of interest" description="Disordered" evidence="1">
    <location>
        <begin position="1"/>
        <end position="23"/>
    </location>
</feature>
<dbReference type="Gene3D" id="3.30.750.140">
    <property type="match status" value="1"/>
</dbReference>
<protein>
    <submittedName>
        <fullName evidence="3">Flagellar hook-length control protein FliK</fullName>
    </submittedName>
</protein>
<keyword evidence="4" id="KW-1185">Reference proteome</keyword>
<dbReference type="InterPro" id="IPR038610">
    <property type="entry name" value="FliK-like_C_sf"/>
</dbReference>
<comment type="caution">
    <text evidence="3">The sequence shown here is derived from an EMBL/GenBank/DDBJ whole genome shotgun (WGS) entry which is preliminary data.</text>
</comment>
<dbReference type="Proteomes" id="UP001597135">
    <property type="component" value="Unassembled WGS sequence"/>
</dbReference>
<accession>A0ABW3ZGQ6</accession>
<reference evidence="4" key="1">
    <citation type="journal article" date="2019" name="Int. J. Syst. Evol. Microbiol.">
        <title>The Global Catalogue of Microorganisms (GCM) 10K type strain sequencing project: providing services to taxonomists for standard genome sequencing and annotation.</title>
        <authorList>
            <consortium name="The Broad Institute Genomics Platform"/>
            <consortium name="The Broad Institute Genome Sequencing Center for Infectious Disease"/>
            <person name="Wu L."/>
            <person name="Ma J."/>
        </authorList>
    </citation>
    <scope>NUCLEOTIDE SEQUENCE [LARGE SCALE GENOMIC DNA]</scope>
    <source>
        <strain evidence="4">CCUG 62953</strain>
    </source>
</reference>
<feature type="region of interest" description="Disordered" evidence="1">
    <location>
        <begin position="502"/>
        <end position="554"/>
    </location>
</feature>
<feature type="compositionally biased region" description="Polar residues" evidence="1">
    <location>
        <begin position="354"/>
        <end position="383"/>
    </location>
</feature>
<evidence type="ECO:0000256" key="1">
    <source>
        <dbReference type="SAM" id="MobiDB-lite"/>
    </source>
</evidence>
<gene>
    <name evidence="3" type="ORF">ACFQ4E_07180</name>
</gene>
<proteinExistence type="predicted"/>
<feature type="region of interest" description="Disordered" evidence="1">
    <location>
        <begin position="189"/>
        <end position="210"/>
    </location>
</feature>
<dbReference type="Pfam" id="PF02120">
    <property type="entry name" value="Flg_hook"/>
    <property type="match status" value="1"/>
</dbReference>